<feature type="transmembrane region" description="Helical" evidence="2">
    <location>
        <begin position="293"/>
        <end position="315"/>
    </location>
</feature>
<keyword evidence="2" id="KW-1133">Transmembrane helix</keyword>
<feature type="transmembrane region" description="Helical" evidence="2">
    <location>
        <begin position="399"/>
        <end position="419"/>
    </location>
</feature>
<organism evidence="3 4">
    <name type="scientific">Legionella norrlandica</name>
    <dbReference type="NCBI Taxonomy" id="1498499"/>
    <lineage>
        <taxon>Bacteria</taxon>
        <taxon>Pseudomonadati</taxon>
        <taxon>Pseudomonadota</taxon>
        <taxon>Gammaproteobacteria</taxon>
        <taxon>Legionellales</taxon>
        <taxon>Legionellaceae</taxon>
        <taxon>Legionella</taxon>
    </lineage>
</organism>
<dbReference type="OrthoDB" id="9761985at2"/>
<dbReference type="SUPFAM" id="SSF53335">
    <property type="entry name" value="S-adenosyl-L-methionine-dependent methyltransferases"/>
    <property type="match status" value="1"/>
</dbReference>
<feature type="transmembrane region" description="Helical" evidence="2">
    <location>
        <begin position="67"/>
        <end position="88"/>
    </location>
</feature>
<dbReference type="AlphaFoldDB" id="A0A0A2T4C8"/>
<accession>A0A0A2T4C8</accession>
<gene>
    <name evidence="3" type="ORF">EP47_01145</name>
</gene>
<dbReference type="NCBIfam" id="NF037959">
    <property type="entry name" value="MFS_SpdSyn"/>
    <property type="match status" value="1"/>
</dbReference>
<evidence type="ECO:0000313" key="4">
    <source>
        <dbReference type="Proteomes" id="UP000054422"/>
    </source>
</evidence>
<name>A0A0A2T4C8_9GAMM</name>
<reference evidence="3 4" key="1">
    <citation type="submission" date="2014-05" db="EMBL/GenBank/DDBJ databases">
        <authorList>
            <person name="Rizzardi K."/>
            <person name="Winiecka-Krusnell J."/>
            <person name="Ramliden M."/>
            <person name="Alm E."/>
            <person name="Andersson S."/>
            <person name="Byfors S."/>
        </authorList>
    </citation>
    <scope>NUCLEOTIDE SEQUENCE [LARGE SCALE GENOMIC DNA]</scope>
    <source>
        <strain evidence="3 4">LEGN</strain>
    </source>
</reference>
<keyword evidence="4" id="KW-1185">Reference proteome</keyword>
<keyword evidence="2" id="KW-0812">Transmembrane</keyword>
<feature type="transmembrane region" description="Helical" evidence="2">
    <location>
        <begin position="211"/>
        <end position="232"/>
    </location>
</feature>
<keyword evidence="2" id="KW-0472">Membrane</keyword>
<feature type="transmembrane region" description="Helical" evidence="2">
    <location>
        <begin position="268"/>
        <end position="287"/>
    </location>
</feature>
<dbReference type="Gene3D" id="3.40.50.150">
    <property type="entry name" value="Vaccinia Virus protein VP39"/>
    <property type="match status" value="1"/>
</dbReference>
<feature type="transmembrane region" description="Helical" evidence="2">
    <location>
        <begin position="327"/>
        <end position="348"/>
    </location>
</feature>
<evidence type="ECO:0000256" key="2">
    <source>
        <dbReference type="SAM" id="Phobius"/>
    </source>
</evidence>
<feature type="transmembrane region" description="Helical" evidence="2">
    <location>
        <begin position="354"/>
        <end position="370"/>
    </location>
</feature>
<feature type="transmembrane region" description="Helical" evidence="2">
    <location>
        <begin position="238"/>
        <end position="256"/>
    </location>
</feature>
<proteinExistence type="predicted"/>
<dbReference type="PANTHER" id="PTHR43317">
    <property type="entry name" value="THERMOSPERMINE SYNTHASE ACAULIS5"/>
    <property type="match status" value="1"/>
</dbReference>
<dbReference type="STRING" id="1498499.EP47_01145"/>
<keyword evidence="1" id="KW-0620">Polyamine biosynthesis</keyword>
<feature type="transmembrane region" description="Helical" evidence="2">
    <location>
        <begin position="426"/>
        <end position="442"/>
    </location>
</feature>
<feature type="transmembrane region" description="Helical" evidence="2">
    <location>
        <begin position="100"/>
        <end position="127"/>
    </location>
</feature>
<sequence>MFRFLFPVSLFLSAILLFSIQPMVAKVMLPVYGGTPAVWTVCVLFFQLVLLISYGYVWILSQIRRPWIWRFIHTGLVILSFSAFPLLFHPTIEGGQPEWAILHNLLVQLGLPLLVIGASAPLLQFAYSQTQSKGAGDPYYLYISSNLGSLLALLFYPWVIERFVGLTYQFHFWNIGFAIYLLFLATVLFFPKYQPLKVEKKEFDFWPWREMGYWIFLSFIPCSLMLGVTLYITTDVAATPLFWVLPLALYLLSFVFTFTSKPLISQKWLIRNCLFFLVFTIIGFILGVNQIRVWQLILFNLLSFFVLALICHGQLFERRPKPQRLTLFYFCLSLGGVLAGIFNGIIAPNWFNQVYEYPLAILLFLLVLPLPKTTRGWWVPLVVLALLISHYWLPEIPPLKFFSTFHIVAILSLGIIVIWHHNKMNLVLSMLILFMFIYFPPLQDKHILWQKRNFYGVKQVFEKDNVHALISQSTLHGIQVMNEKINGLRTYYGAISPVVDALKQEFNPLSVTILGLGMGTLLCQFRAADDVKVIEIDQQVIDLARNTKLFTYVRDCPPSTKIIKSDGRLALVNIPDASQNLLILDAFNSDAIPMHLMTLEAFTLYKQKITEDGVILINSSNRHLQILPVINAIGRSLDMITLYLVHKGDRKLGQFNSEWALLTSSQTLAFKIMKESNWRFVADDNQFLWTDDYSNIIPLLKW</sequence>
<dbReference type="GO" id="GO:0006596">
    <property type="term" value="P:polyamine biosynthetic process"/>
    <property type="evidence" value="ECO:0007669"/>
    <property type="project" value="UniProtKB-KW"/>
</dbReference>
<dbReference type="InterPro" id="IPR029063">
    <property type="entry name" value="SAM-dependent_MTases_sf"/>
</dbReference>
<feature type="transmembrane region" description="Helical" evidence="2">
    <location>
        <begin position="38"/>
        <end position="60"/>
    </location>
</feature>
<evidence type="ECO:0000256" key="1">
    <source>
        <dbReference type="ARBA" id="ARBA00023115"/>
    </source>
</evidence>
<dbReference type="PANTHER" id="PTHR43317:SF1">
    <property type="entry name" value="THERMOSPERMINE SYNTHASE ACAULIS5"/>
    <property type="match status" value="1"/>
</dbReference>
<dbReference type="EMBL" id="JNCF01000085">
    <property type="protein sequence ID" value="KGP62278.1"/>
    <property type="molecule type" value="Genomic_DNA"/>
</dbReference>
<feature type="transmembrane region" description="Helical" evidence="2">
    <location>
        <begin position="139"/>
        <end position="159"/>
    </location>
</feature>
<feature type="transmembrane region" description="Helical" evidence="2">
    <location>
        <begin position="171"/>
        <end position="190"/>
    </location>
</feature>
<dbReference type="RefSeq" id="WP_052117688.1">
    <property type="nucleotide sequence ID" value="NZ_JNCF01000085.1"/>
</dbReference>
<feature type="transmembrane region" description="Helical" evidence="2">
    <location>
        <begin position="377"/>
        <end position="393"/>
    </location>
</feature>
<evidence type="ECO:0000313" key="3">
    <source>
        <dbReference type="EMBL" id="KGP62278.1"/>
    </source>
</evidence>
<comment type="caution">
    <text evidence="3">The sequence shown here is derived from an EMBL/GenBank/DDBJ whole genome shotgun (WGS) entry which is preliminary data.</text>
</comment>
<dbReference type="Proteomes" id="UP000054422">
    <property type="component" value="Unassembled WGS sequence"/>
</dbReference>
<protein>
    <submittedName>
        <fullName evidence="3">Spermidine synthase</fullName>
    </submittedName>
</protein>